<keyword evidence="8" id="KW-1133">Transmembrane helix</keyword>
<dbReference type="Pfam" id="PF06974">
    <property type="entry name" value="WS_DGAT_C"/>
    <property type="match status" value="1"/>
</dbReference>
<comment type="similarity">
    <text evidence="5">In the N-terminal section; belongs to the long-chain O-acyltransferase family.</text>
</comment>
<accession>A0A7S2ULI2</accession>
<evidence type="ECO:0000256" key="2">
    <source>
        <dbReference type="ARBA" id="ARBA00005189"/>
    </source>
</evidence>
<evidence type="ECO:0000256" key="8">
    <source>
        <dbReference type="SAM" id="Phobius"/>
    </source>
</evidence>
<keyword evidence="8" id="KW-0812">Transmembrane</keyword>
<dbReference type="Pfam" id="PF03007">
    <property type="entry name" value="WS_DGAT_cat"/>
    <property type="match status" value="1"/>
</dbReference>
<reference evidence="11" key="1">
    <citation type="submission" date="2021-01" db="EMBL/GenBank/DDBJ databases">
        <authorList>
            <person name="Corre E."/>
            <person name="Pelletier E."/>
            <person name="Niang G."/>
            <person name="Scheremetjew M."/>
            <person name="Finn R."/>
            <person name="Kale V."/>
            <person name="Holt S."/>
            <person name="Cochrane G."/>
            <person name="Meng A."/>
            <person name="Brown T."/>
            <person name="Cohen L."/>
        </authorList>
    </citation>
    <scope>NUCLEOTIDE SEQUENCE</scope>
    <source>
        <strain evidence="11">CCMP2084</strain>
    </source>
</reference>
<dbReference type="PANTHER" id="PTHR31650:SF1">
    <property type="entry name" value="WAX ESTER SYNTHASE_DIACYLGLYCEROL ACYLTRANSFERASE 4-RELATED"/>
    <property type="match status" value="1"/>
</dbReference>
<evidence type="ECO:0000256" key="4">
    <source>
        <dbReference type="ARBA" id="ARBA00023315"/>
    </source>
</evidence>
<dbReference type="EMBL" id="HBHQ01022726">
    <property type="protein sequence ID" value="CAD9823554.1"/>
    <property type="molecule type" value="Transcribed_RNA"/>
</dbReference>
<proteinExistence type="inferred from homology"/>
<feature type="domain" description="O-acyltransferase WSD1-like N-terminal" evidence="9">
    <location>
        <begin position="98"/>
        <end position="270"/>
    </location>
</feature>
<dbReference type="AlphaFoldDB" id="A0A7S2ULI2"/>
<keyword evidence="4" id="KW-0012">Acyltransferase</keyword>
<dbReference type="UniPathway" id="UPA00282"/>
<sequence length="562" mass="62743">MLEAVTLNEVPSVARQRFSLVQNNDIEDVETATEVATRRRNPSILLHRVASVKVTGDGKDLNDALRISVAGRRGSAFTKFFALASTSRSFIERGVRPTLINAMLFFSDPNPDPEDFRRVISERLLDIPRFRSTFRFEEEDGSVHWDPVARSEVDIQYHVQVKDGRGKFDHEDIEELITETYLTDWDLSKPLWQITLVTNTKDGRSMMFCTFDHAIGDGVAMLKVMLSLLDDPPDGVNTFQKPRRKNKHSSMRFSSQIVNFCAGVRDGIRGALAPPSDPPSSLKIPKERLGEETPGKAFVQTKAFDLDEIQSMKSKLEGATVNDVMMAIFAIGLRRYFEEVNDPVLESIISEGQKIHAEFPVNLRSQSQDVSEMGSKLAVGSFNFPVNHKDPIDAFWQCKVRIDEMKSSPFFLVKQKMTDSLLKNVPVETLAKNCAEEGVRSTLVISNVIGPQYESSMAGYALNDINFTVTYPGGLYCGVLTYNGKMRISLILDKLTDGNVTTLRNCLESAYEDLKTAVLEETGQIAAPSRGISMAAKMLEGIFAVVVLSIPVLVARSKWTKY</sequence>
<dbReference type="GO" id="GO:0004144">
    <property type="term" value="F:diacylglycerol O-acyltransferase activity"/>
    <property type="evidence" value="ECO:0007669"/>
    <property type="project" value="UniProtKB-EC"/>
</dbReference>
<comment type="catalytic activity">
    <reaction evidence="7">
        <text>an acyl-CoA + a 1,2-diacyl-sn-glycerol = a triacyl-sn-glycerol + CoA</text>
        <dbReference type="Rhea" id="RHEA:10868"/>
        <dbReference type="ChEBI" id="CHEBI:17815"/>
        <dbReference type="ChEBI" id="CHEBI:57287"/>
        <dbReference type="ChEBI" id="CHEBI:58342"/>
        <dbReference type="ChEBI" id="CHEBI:64615"/>
        <dbReference type="EC" id="2.3.1.20"/>
    </reaction>
</comment>
<evidence type="ECO:0000256" key="3">
    <source>
        <dbReference type="ARBA" id="ARBA00022679"/>
    </source>
</evidence>
<name>A0A7S2ULI2_9STRA</name>
<dbReference type="GO" id="GO:0019432">
    <property type="term" value="P:triglyceride biosynthetic process"/>
    <property type="evidence" value="ECO:0007669"/>
    <property type="project" value="UniProtKB-UniPathway"/>
</dbReference>
<evidence type="ECO:0000256" key="1">
    <source>
        <dbReference type="ARBA" id="ARBA00004771"/>
    </source>
</evidence>
<dbReference type="InterPro" id="IPR023213">
    <property type="entry name" value="CAT-like_dom_sf"/>
</dbReference>
<dbReference type="InterPro" id="IPR009721">
    <property type="entry name" value="O-acyltransferase_WSD1_C"/>
</dbReference>
<evidence type="ECO:0000256" key="7">
    <source>
        <dbReference type="ARBA" id="ARBA00048109"/>
    </source>
</evidence>
<comment type="pathway">
    <text evidence="1">Glycerolipid metabolism; triacylglycerol biosynthesis.</text>
</comment>
<feature type="transmembrane region" description="Helical" evidence="8">
    <location>
        <begin position="534"/>
        <end position="555"/>
    </location>
</feature>
<dbReference type="PANTHER" id="PTHR31650">
    <property type="entry name" value="O-ACYLTRANSFERASE (WSD1-LIKE) FAMILY PROTEIN"/>
    <property type="match status" value="1"/>
</dbReference>
<keyword evidence="8" id="KW-0472">Membrane</keyword>
<organism evidence="11">
    <name type="scientific">Attheya septentrionalis</name>
    <dbReference type="NCBI Taxonomy" id="420275"/>
    <lineage>
        <taxon>Eukaryota</taxon>
        <taxon>Sar</taxon>
        <taxon>Stramenopiles</taxon>
        <taxon>Ochrophyta</taxon>
        <taxon>Bacillariophyta</taxon>
        <taxon>Coscinodiscophyceae</taxon>
        <taxon>Chaetocerotophycidae</taxon>
        <taxon>Chaetocerotales</taxon>
        <taxon>Attheyaceae</taxon>
        <taxon>Attheya</taxon>
    </lineage>
</organism>
<evidence type="ECO:0000256" key="5">
    <source>
        <dbReference type="ARBA" id="ARBA00024360"/>
    </source>
</evidence>
<comment type="pathway">
    <text evidence="2">Lipid metabolism.</text>
</comment>
<dbReference type="InterPro" id="IPR004255">
    <property type="entry name" value="O-acyltransferase_WSD1_N"/>
</dbReference>
<evidence type="ECO:0008006" key="12">
    <source>
        <dbReference type="Google" id="ProtNLM"/>
    </source>
</evidence>
<evidence type="ECO:0000259" key="9">
    <source>
        <dbReference type="Pfam" id="PF03007"/>
    </source>
</evidence>
<protein>
    <recommendedName>
        <fullName evidence="12">Diacylglycerol O-acyltransferase</fullName>
    </recommendedName>
</protein>
<feature type="domain" description="O-acyltransferase WSD1 C-terminal" evidence="10">
    <location>
        <begin position="376"/>
        <end position="515"/>
    </location>
</feature>
<evidence type="ECO:0000256" key="6">
    <source>
        <dbReference type="ARBA" id="ARBA00047604"/>
    </source>
</evidence>
<evidence type="ECO:0000313" key="11">
    <source>
        <dbReference type="EMBL" id="CAD9823554.1"/>
    </source>
</evidence>
<dbReference type="GO" id="GO:0047196">
    <property type="term" value="F:long-chain-alcohol O-fatty-acyltransferase activity"/>
    <property type="evidence" value="ECO:0007669"/>
    <property type="project" value="UniProtKB-EC"/>
</dbReference>
<comment type="catalytic activity">
    <reaction evidence="6">
        <text>a long chain fatty alcohol + a fatty acyl-CoA = a long-chain alcohol wax ester + CoA</text>
        <dbReference type="Rhea" id="RHEA:38443"/>
        <dbReference type="ChEBI" id="CHEBI:17135"/>
        <dbReference type="ChEBI" id="CHEBI:57287"/>
        <dbReference type="ChEBI" id="CHEBI:77636"/>
        <dbReference type="ChEBI" id="CHEBI:235323"/>
        <dbReference type="EC" id="2.3.1.75"/>
    </reaction>
</comment>
<keyword evidence="3" id="KW-0808">Transferase</keyword>
<dbReference type="SUPFAM" id="SSF52777">
    <property type="entry name" value="CoA-dependent acyltransferases"/>
    <property type="match status" value="1"/>
</dbReference>
<evidence type="ECO:0000259" key="10">
    <source>
        <dbReference type="Pfam" id="PF06974"/>
    </source>
</evidence>
<gene>
    <name evidence="11" type="ORF">ASEP1449_LOCUS15388</name>
</gene>
<dbReference type="GO" id="GO:0005886">
    <property type="term" value="C:plasma membrane"/>
    <property type="evidence" value="ECO:0007669"/>
    <property type="project" value="TreeGrafter"/>
</dbReference>
<dbReference type="Gene3D" id="3.30.559.10">
    <property type="entry name" value="Chloramphenicol acetyltransferase-like domain"/>
    <property type="match status" value="1"/>
</dbReference>
<dbReference type="InterPro" id="IPR045034">
    <property type="entry name" value="O-acyltransferase_WSD1-like"/>
</dbReference>